<evidence type="ECO:0000256" key="2">
    <source>
        <dbReference type="ARBA" id="ARBA00012438"/>
    </source>
</evidence>
<dbReference type="Proteomes" id="UP000642094">
    <property type="component" value="Unassembled WGS sequence"/>
</dbReference>
<evidence type="ECO:0000259" key="10">
    <source>
        <dbReference type="PROSITE" id="PS50112"/>
    </source>
</evidence>
<feature type="domain" description="PAS" evidence="10">
    <location>
        <begin position="179"/>
        <end position="249"/>
    </location>
</feature>
<dbReference type="PROSITE" id="PS50112">
    <property type="entry name" value="PAS"/>
    <property type="match status" value="1"/>
</dbReference>
<feature type="modified residue" description="4-aspartylphosphate" evidence="7">
    <location>
        <position position="989"/>
    </location>
</feature>
<dbReference type="SUPFAM" id="SSF55785">
    <property type="entry name" value="PYP-like sensor domain (PAS domain)"/>
    <property type="match status" value="4"/>
</dbReference>
<dbReference type="SMART" id="SM00091">
    <property type="entry name" value="PAS"/>
    <property type="match status" value="2"/>
</dbReference>
<dbReference type="SUPFAM" id="SSF55874">
    <property type="entry name" value="ATPase domain of HSP90 chaperone/DNA topoisomerase II/histidine kinase"/>
    <property type="match status" value="1"/>
</dbReference>
<dbReference type="CDD" id="cd00082">
    <property type="entry name" value="HisKA"/>
    <property type="match status" value="1"/>
</dbReference>
<feature type="modified residue" description="4-aspartylphosphate" evidence="7">
    <location>
        <position position="81"/>
    </location>
</feature>
<dbReference type="InterPro" id="IPR003594">
    <property type="entry name" value="HATPase_dom"/>
</dbReference>
<evidence type="ECO:0000259" key="9">
    <source>
        <dbReference type="PROSITE" id="PS50110"/>
    </source>
</evidence>
<keyword evidence="6" id="KW-0902">Two-component regulatory system</keyword>
<dbReference type="SMART" id="SM00388">
    <property type="entry name" value="HisKA"/>
    <property type="match status" value="1"/>
</dbReference>
<dbReference type="NCBIfam" id="TIGR00229">
    <property type="entry name" value="sensory_box"/>
    <property type="match status" value="2"/>
</dbReference>
<evidence type="ECO:0000256" key="6">
    <source>
        <dbReference type="ARBA" id="ARBA00023012"/>
    </source>
</evidence>
<dbReference type="SMART" id="SM00086">
    <property type="entry name" value="PAC"/>
    <property type="match status" value="1"/>
</dbReference>
<dbReference type="PROSITE" id="PS50110">
    <property type="entry name" value="RESPONSE_REGULATORY"/>
    <property type="match status" value="2"/>
</dbReference>
<keyword evidence="5" id="KW-0418">Kinase</keyword>
<dbReference type="Gene3D" id="3.30.450.20">
    <property type="entry name" value="PAS domain"/>
    <property type="match status" value="4"/>
</dbReference>
<dbReference type="CDD" id="cd00156">
    <property type="entry name" value="REC"/>
    <property type="match status" value="1"/>
</dbReference>
<feature type="domain" description="Response regulatory" evidence="9">
    <location>
        <begin position="940"/>
        <end position="1056"/>
    </location>
</feature>
<keyword evidence="13" id="KW-1185">Reference proteome</keyword>
<dbReference type="PROSITE" id="PS50109">
    <property type="entry name" value="HIS_KIN"/>
    <property type="match status" value="1"/>
</dbReference>
<evidence type="ECO:0000313" key="13">
    <source>
        <dbReference type="Proteomes" id="UP000642094"/>
    </source>
</evidence>
<dbReference type="PROSITE" id="PS50113">
    <property type="entry name" value="PAC"/>
    <property type="match status" value="1"/>
</dbReference>
<dbReference type="CDD" id="cd17546">
    <property type="entry name" value="REC_hyHK_CKI1_RcsC-like"/>
    <property type="match status" value="1"/>
</dbReference>
<feature type="domain" description="Histidine kinase" evidence="8">
    <location>
        <begin position="684"/>
        <end position="912"/>
    </location>
</feature>
<dbReference type="InterPro" id="IPR000700">
    <property type="entry name" value="PAS-assoc_C"/>
</dbReference>
<dbReference type="EC" id="2.7.13.3" evidence="2"/>
<protein>
    <recommendedName>
        <fullName evidence="2">histidine kinase</fullName>
        <ecNumber evidence="2">2.7.13.3</ecNumber>
    </recommendedName>
</protein>
<dbReference type="InterPro" id="IPR036890">
    <property type="entry name" value="HATPase_C_sf"/>
</dbReference>
<accession>A0ABR7ZZR4</accession>
<dbReference type="InterPro" id="IPR005467">
    <property type="entry name" value="His_kinase_dom"/>
</dbReference>
<reference evidence="12 13" key="1">
    <citation type="journal article" date="2020" name="ISME J.">
        <title>Comparative genomics reveals insights into cyanobacterial evolution and habitat adaptation.</title>
        <authorList>
            <person name="Chen M.Y."/>
            <person name="Teng W.K."/>
            <person name="Zhao L."/>
            <person name="Hu C.X."/>
            <person name="Zhou Y.K."/>
            <person name="Han B.P."/>
            <person name="Song L.R."/>
            <person name="Shu W.S."/>
        </authorList>
    </citation>
    <scope>NUCLEOTIDE SEQUENCE [LARGE SCALE GENOMIC DNA]</scope>
    <source>
        <strain evidence="12 13">FACHB-723</strain>
    </source>
</reference>
<dbReference type="PANTHER" id="PTHR43047:SF63">
    <property type="entry name" value="HISTIDINE KINASE"/>
    <property type="match status" value="1"/>
</dbReference>
<dbReference type="InterPro" id="IPR000014">
    <property type="entry name" value="PAS"/>
</dbReference>
<dbReference type="CDD" id="cd00130">
    <property type="entry name" value="PAS"/>
    <property type="match status" value="1"/>
</dbReference>
<evidence type="ECO:0000256" key="7">
    <source>
        <dbReference type="PROSITE-ProRule" id="PRU00169"/>
    </source>
</evidence>
<evidence type="ECO:0000259" key="11">
    <source>
        <dbReference type="PROSITE" id="PS50113"/>
    </source>
</evidence>
<dbReference type="InterPro" id="IPR001610">
    <property type="entry name" value="PAC"/>
</dbReference>
<dbReference type="Gene3D" id="1.10.287.130">
    <property type="match status" value="1"/>
</dbReference>
<dbReference type="Pfam" id="PF00072">
    <property type="entry name" value="Response_reg"/>
    <property type="match status" value="2"/>
</dbReference>
<evidence type="ECO:0000256" key="1">
    <source>
        <dbReference type="ARBA" id="ARBA00000085"/>
    </source>
</evidence>
<dbReference type="Pfam" id="PF08447">
    <property type="entry name" value="PAS_3"/>
    <property type="match status" value="1"/>
</dbReference>
<evidence type="ECO:0000259" key="8">
    <source>
        <dbReference type="PROSITE" id="PS50109"/>
    </source>
</evidence>
<evidence type="ECO:0000256" key="3">
    <source>
        <dbReference type="ARBA" id="ARBA00022553"/>
    </source>
</evidence>
<dbReference type="Pfam" id="PF00512">
    <property type="entry name" value="HisKA"/>
    <property type="match status" value="1"/>
</dbReference>
<dbReference type="InterPro" id="IPR036097">
    <property type="entry name" value="HisK_dim/P_sf"/>
</dbReference>
<dbReference type="Gene3D" id="3.30.565.10">
    <property type="entry name" value="Histidine kinase-like ATPase, C-terminal domain"/>
    <property type="match status" value="1"/>
</dbReference>
<evidence type="ECO:0000313" key="12">
    <source>
        <dbReference type="EMBL" id="MBD2189397.1"/>
    </source>
</evidence>
<dbReference type="EMBL" id="JACJQB010000037">
    <property type="protein sequence ID" value="MBD2189397.1"/>
    <property type="molecule type" value="Genomic_DNA"/>
</dbReference>
<dbReference type="PANTHER" id="PTHR43047">
    <property type="entry name" value="TWO-COMPONENT HISTIDINE PROTEIN KINASE"/>
    <property type="match status" value="1"/>
</dbReference>
<evidence type="ECO:0000256" key="4">
    <source>
        <dbReference type="ARBA" id="ARBA00022679"/>
    </source>
</evidence>
<dbReference type="InterPro" id="IPR013655">
    <property type="entry name" value="PAS_fold_3"/>
</dbReference>
<dbReference type="InterPro" id="IPR001789">
    <property type="entry name" value="Sig_transdc_resp-reg_receiver"/>
</dbReference>
<dbReference type="Gene3D" id="3.40.50.2300">
    <property type="match status" value="2"/>
</dbReference>
<dbReference type="CDD" id="cd16922">
    <property type="entry name" value="HATPase_EvgS-ArcB-TorS-like"/>
    <property type="match status" value="1"/>
</dbReference>
<organism evidence="12 13">
    <name type="scientific">Pseudanabaena mucicola FACHB-723</name>
    <dbReference type="NCBI Taxonomy" id="2692860"/>
    <lineage>
        <taxon>Bacteria</taxon>
        <taxon>Bacillati</taxon>
        <taxon>Cyanobacteriota</taxon>
        <taxon>Cyanophyceae</taxon>
        <taxon>Pseudanabaenales</taxon>
        <taxon>Pseudanabaenaceae</taxon>
        <taxon>Pseudanabaena</taxon>
    </lineage>
</organism>
<evidence type="ECO:0000256" key="5">
    <source>
        <dbReference type="ARBA" id="ARBA00022777"/>
    </source>
</evidence>
<dbReference type="Pfam" id="PF02518">
    <property type="entry name" value="HATPase_c"/>
    <property type="match status" value="1"/>
</dbReference>
<dbReference type="RefSeq" id="WP_190404224.1">
    <property type="nucleotide sequence ID" value="NZ_JACJQB010000037.1"/>
</dbReference>
<comment type="caution">
    <text evidence="12">The sequence shown here is derived from an EMBL/GenBank/DDBJ whole genome shotgun (WGS) entry which is preliminary data.</text>
</comment>
<keyword evidence="4" id="KW-0808">Transferase</keyword>
<keyword evidence="3 7" id="KW-0597">Phosphoprotein</keyword>
<dbReference type="InterPro" id="IPR035965">
    <property type="entry name" value="PAS-like_dom_sf"/>
</dbReference>
<comment type="catalytic activity">
    <reaction evidence="1">
        <text>ATP + protein L-histidine = ADP + protein N-phospho-L-histidine.</text>
        <dbReference type="EC" id="2.7.13.3"/>
    </reaction>
</comment>
<dbReference type="SMART" id="SM00448">
    <property type="entry name" value="REC"/>
    <property type="match status" value="2"/>
</dbReference>
<sequence>MLNPFLKSIIQEIGNNRYLPTFLSNITILVVAVQVDRDRYVQYLQSNTVNGVRSYCFLEAETIEEGLELWRSQSPDIVLLDVNLTSGDGIKFLAAIADDAEDLKLPVIALTEQSKEGMAARAMKLGALDYLIKEDLTEVSLSDCVHQISDRIARTRQLQAKIHHLYSEQKRASILLSESEQRYKSLASSAPVGIFRTDRSGQCTYVNERYCQITGLTPESALGEGWQQGIHLDDREMLIAAWQKSIQNNHCPFQLEYRFQHNDGKVIWVYGQCVAECDDNGEAISYVGTLTDISDRKQAEIFLKKSEAHQRALISAIPDLIMRINRSGIYLEFVANDNFHVVGDIDELIGTHVFDSLPLNEAQKRLDFIQLALQTNTIKTYEQDLSIEGRFQIEEVRVVPYSEDEVLLLVRDISDRKQAEIALQKSESNSRSILAAIPDLLFRMGSDGIYRGFITEREFDVRLQVCDFTSYAMTDLLPPEIAERHFYHMQQALQTGEMQMYEHQIQISDRLQDEEVRVIKTGDDEVLFIIRDISDRKQAERALKKSEITNRAIIETIPDLLIQMDLQGNYISMLAGSGVRVFRSTESSSSNLPELYQFLSADLAEERLHYAKQAIATGSLQIYEQIFTFDDEQHYEEVRIAPLNEREVLVIIRDIIDAKQAEAERLNNAELRRETRLKDEFLANMSHELRTPLNAILGMSEGLLEQVFGELNERQINALQTIESSGSHLLELINDILDIAKIESGQMELNCKPTSIVSLCQSSLTFIRQQAIAKRIQIKTQLPTNLPDLFVDDLRIRQVLINLLNNAVKFTAEGGQITLGVSLISQSEDLQNTQNYLQISIADTGIGISPENINKLFQPFIQVDSALNRKYEGTGLGLALVKQIVELHGGTVELTSELGVGSCFTFILPYVDHVTPLSTVNPQAESTHEPSPPNHNSKFSILIADDNEANVLTISTYLEAHGYRLLIANNGQESIALTKSENPDLILMDIQMPSMDGIEAIQKIRQIPSLVNVPIIALTALAMADDRDRCLAAGASEYIPKPVKLKALAQTIQQLLESKSGSSR</sequence>
<name>A0ABR7ZZR4_9CYAN</name>
<proteinExistence type="predicted"/>
<dbReference type="InterPro" id="IPR004358">
    <property type="entry name" value="Sig_transdc_His_kin-like_C"/>
</dbReference>
<dbReference type="SUPFAM" id="SSF52172">
    <property type="entry name" value="CheY-like"/>
    <property type="match status" value="2"/>
</dbReference>
<dbReference type="InterPro" id="IPR011006">
    <property type="entry name" value="CheY-like_superfamily"/>
</dbReference>
<gene>
    <name evidence="12" type="ORF">H6F41_14770</name>
</gene>
<dbReference type="InterPro" id="IPR003661">
    <property type="entry name" value="HisK_dim/P_dom"/>
</dbReference>
<dbReference type="PRINTS" id="PR00344">
    <property type="entry name" value="BCTRLSENSOR"/>
</dbReference>
<dbReference type="SUPFAM" id="SSF47384">
    <property type="entry name" value="Homodimeric domain of signal transducing histidine kinase"/>
    <property type="match status" value="1"/>
</dbReference>
<feature type="domain" description="PAC" evidence="11">
    <location>
        <begin position="253"/>
        <end position="305"/>
    </location>
</feature>
<dbReference type="SMART" id="SM00387">
    <property type="entry name" value="HATPase_c"/>
    <property type="match status" value="1"/>
</dbReference>
<feature type="domain" description="Response regulatory" evidence="9">
    <location>
        <begin position="26"/>
        <end position="148"/>
    </location>
</feature>